<evidence type="ECO:0000256" key="6">
    <source>
        <dbReference type="SAM" id="MobiDB-lite"/>
    </source>
</evidence>
<dbReference type="CDD" id="cd04480">
    <property type="entry name" value="RPA1_DBD_A_like"/>
    <property type="match status" value="1"/>
</dbReference>
<keyword evidence="2" id="KW-0479">Metal-binding</keyword>
<keyword evidence="4" id="KW-0862">Zinc</keyword>
<feature type="region of interest" description="Disordered" evidence="6">
    <location>
        <begin position="565"/>
        <end position="586"/>
    </location>
</feature>
<organism evidence="8 9">
    <name type="scientific">Brassica napus</name>
    <name type="common">Rape</name>
    <dbReference type="NCBI Taxonomy" id="3708"/>
    <lineage>
        <taxon>Eukaryota</taxon>
        <taxon>Viridiplantae</taxon>
        <taxon>Streptophyta</taxon>
        <taxon>Embryophyta</taxon>
        <taxon>Tracheophyta</taxon>
        <taxon>Spermatophyta</taxon>
        <taxon>Magnoliopsida</taxon>
        <taxon>eudicotyledons</taxon>
        <taxon>Gunneridae</taxon>
        <taxon>Pentapetalae</taxon>
        <taxon>rosids</taxon>
        <taxon>malvids</taxon>
        <taxon>Brassicales</taxon>
        <taxon>Brassicaceae</taxon>
        <taxon>Brassiceae</taxon>
        <taxon>Brassica</taxon>
    </lineage>
</organism>
<evidence type="ECO:0000256" key="1">
    <source>
        <dbReference type="ARBA" id="ARBA00005690"/>
    </source>
</evidence>
<evidence type="ECO:0000256" key="3">
    <source>
        <dbReference type="ARBA" id="ARBA00022771"/>
    </source>
</evidence>
<comment type="caution">
    <text evidence="8">The sequence shown here is derived from an EMBL/GenBank/DDBJ whole genome shotgun (WGS) entry which is preliminary data.</text>
</comment>
<dbReference type="InterPro" id="IPR047192">
    <property type="entry name" value="Euk_RPA1_DBD_C"/>
</dbReference>
<feature type="domain" description="Replication factor A C-terminal" evidence="7">
    <location>
        <begin position="400"/>
        <end position="495"/>
    </location>
</feature>
<dbReference type="Proteomes" id="UP000824890">
    <property type="component" value="Unassembled WGS sequence"/>
</dbReference>
<evidence type="ECO:0000256" key="2">
    <source>
        <dbReference type="ARBA" id="ARBA00022723"/>
    </source>
</evidence>
<sequence>MSLSNGKAIVSHDPIVKKPNGKDAVSSTVLDQPTGKNAVSSAKVHKVMPAVSSAVPIQPSGKTAVSSVKVDKVRSSAKVDKVLFFRDVSFGIQEGELRFRLIHLWEARNVLTKTLIGLEMLLIDEQGSVIQGFIPSARIDTYLPHMKAGSVYRLNKCFGSNSKVMYRVAEPRVVISFTSNSVLSDLEDSRVNFPDDRFRFHSYKEFEAACDLKGDLYDYVGHLKLVNGQTLNASVVLDEEEIASTRRLLLHVQTHDGPVMKLYLWDQAAADFCAKFKLHGSTPRVILVTTVNPKRFGGALALASMSSSRVFLDFDVQPTRDYVTWLDSNLDVANRVDAKVTETMTIGELFSYIKQEAAKICLEDSSILRKVSSVYIDLNMFFAVVIIFSSNFCLNTQVAWFECTATVDAVFHGSPWYYIGCGVCHTKAIKGPTSLMCQKCGKHEVDGVPQYLTKLSVYDNNDQAVFVILGEAGHELTGKQASELVESYFEANESMGDSMGDDHLIPVPQTLVDTIGRTYRFIVKVSDRNLKGQIHTLTVTKVLPLDAPEPVEALVETVSEETVDGRVKRGSDLVESGEAKRAKSGN</sequence>
<evidence type="ECO:0000313" key="8">
    <source>
        <dbReference type="EMBL" id="KAH0894808.1"/>
    </source>
</evidence>
<dbReference type="Pfam" id="PF08646">
    <property type="entry name" value="Rep_fac-A_C"/>
    <property type="match status" value="1"/>
</dbReference>
<evidence type="ECO:0000259" key="7">
    <source>
        <dbReference type="Pfam" id="PF08646"/>
    </source>
</evidence>
<reference evidence="8 9" key="1">
    <citation type="submission" date="2021-05" db="EMBL/GenBank/DDBJ databases">
        <title>Genome Assembly of Synthetic Allotetraploid Brassica napus Reveals Homoeologous Exchanges between Subgenomes.</title>
        <authorList>
            <person name="Davis J.T."/>
        </authorList>
    </citation>
    <scope>NUCLEOTIDE SEQUENCE [LARGE SCALE GENOMIC DNA]</scope>
    <source>
        <strain evidence="9">cv. Da-Ae</strain>
        <tissue evidence="8">Seedling</tissue>
    </source>
</reference>
<dbReference type="InterPro" id="IPR013955">
    <property type="entry name" value="Rep_factor-A_C"/>
</dbReference>
<comment type="similarity">
    <text evidence="1">Belongs to the replication factor A protein 1 family.</text>
</comment>
<dbReference type="InterPro" id="IPR012340">
    <property type="entry name" value="NA-bd_OB-fold"/>
</dbReference>
<dbReference type="SUPFAM" id="SSF50249">
    <property type="entry name" value="Nucleic acid-binding proteins"/>
    <property type="match status" value="1"/>
</dbReference>
<dbReference type="Gene3D" id="2.40.50.140">
    <property type="entry name" value="Nucleic acid-binding proteins"/>
    <property type="match status" value="3"/>
</dbReference>
<dbReference type="CDD" id="cd04476">
    <property type="entry name" value="RPA1_DBD_C"/>
    <property type="match status" value="1"/>
</dbReference>
<keyword evidence="5" id="KW-0238">DNA-binding</keyword>
<dbReference type="EMBL" id="JAGKQM010000013">
    <property type="protein sequence ID" value="KAH0894808.1"/>
    <property type="molecule type" value="Genomic_DNA"/>
</dbReference>
<protein>
    <recommendedName>
        <fullName evidence="7">Replication factor A C-terminal domain-containing protein</fullName>
    </recommendedName>
</protein>
<accession>A0ABQ8AQS8</accession>
<dbReference type="PANTHER" id="PTHR47165:SF4">
    <property type="entry name" value="OS03G0429900 PROTEIN"/>
    <property type="match status" value="1"/>
</dbReference>
<gene>
    <name evidence="8" type="ORF">HID58_057237</name>
</gene>
<proteinExistence type="inferred from homology"/>
<evidence type="ECO:0000313" key="9">
    <source>
        <dbReference type="Proteomes" id="UP000824890"/>
    </source>
</evidence>
<keyword evidence="3" id="KW-0863">Zinc-finger</keyword>
<dbReference type="PANTHER" id="PTHR47165">
    <property type="entry name" value="OS03G0429900 PROTEIN"/>
    <property type="match status" value="1"/>
</dbReference>
<name>A0ABQ8AQS8_BRANA</name>
<evidence type="ECO:0000256" key="5">
    <source>
        <dbReference type="ARBA" id="ARBA00023125"/>
    </source>
</evidence>
<keyword evidence="9" id="KW-1185">Reference proteome</keyword>
<evidence type="ECO:0000256" key="4">
    <source>
        <dbReference type="ARBA" id="ARBA00022833"/>
    </source>
</evidence>